<dbReference type="GO" id="GO:0016878">
    <property type="term" value="F:acid-thiol ligase activity"/>
    <property type="evidence" value="ECO:0007669"/>
    <property type="project" value="UniProtKB-ARBA"/>
</dbReference>
<dbReference type="SUPFAM" id="SSF56801">
    <property type="entry name" value="Acetyl-CoA synthetase-like"/>
    <property type="match status" value="1"/>
</dbReference>
<dbReference type="Gene3D" id="3.40.50.12780">
    <property type="entry name" value="N-terminal domain of ligase-like"/>
    <property type="match status" value="1"/>
</dbReference>
<organism evidence="3">
    <name type="scientific">marine sediment metagenome</name>
    <dbReference type="NCBI Taxonomy" id="412755"/>
    <lineage>
        <taxon>unclassified sequences</taxon>
        <taxon>metagenomes</taxon>
        <taxon>ecological metagenomes</taxon>
    </lineage>
</organism>
<evidence type="ECO:0008006" key="4">
    <source>
        <dbReference type="Google" id="ProtNLM"/>
    </source>
</evidence>
<evidence type="ECO:0000259" key="2">
    <source>
        <dbReference type="Pfam" id="PF13193"/>
    </source>
</evidence>
<protein>
    <recommendedName>
        <fullName evidence="4">AMP-dependent synthetase/ligase domain-containing protein</fullName>
    </recommendedName>
</protein>
<feature type="domain" description="AMP-dependent synthetase/ligase" evidence="1">
    <location>
        <begin position="16"/>
        <end position="385"/>
    </location>
</feature>
<accession>X0RSX3</accession>
<dbReference type="Pfam" id="PF13193">
    <property type="entry name" value="AMP-binding_C"/>
    <property type="match status" value="1"/>
</dbReference>
<evidence type="ECO:0000259" key="1">
    <source>
        <dbReference type="Pfam" id="PF00501"/>
    </source>
</evidence>
<dbReference type="AlphaFoldDB" id="X0RSX3"/>
<dbReference type="InterPro" id="IPR042099">
    <property type="entry name" value="ANL_N_sf"/>
</dbReference>
<comment type="caution">
    <text evidence="3">The sequence shown here is derived from an EMBL/GenBank/DDBJ whole genome shotgun (WGS) entry which is preliminary data.</text>
</comment>
<reference evidence="3" key="1">
    <citation type="journal article" date="2014" name="Front. Microbiol.">
        <title>High frequency of phylogenetically diverse reductive dehalogenase-homologous genes in deep subseafloor sedimentary metagenomes.</title>
        <authorList>
            <person name="Kawai M."/>
            <person name="Futagami T."/>
            <person name="Toyoda A."/>
            <person name="Takaki Y."/>
            <person name="Nishi S."/>
            <person name="Hori S."/>
            <person name="Arai W."/>
            <person name="Tsubouchi T."/>
            <person name="Morono Y."/>
            <person name="Uchiyama I."/>
            <person name="Ito T."/>
            <person name="Fujiyama A."/>
            <person name="Inagaki F."/>
            <person name="Takami H."/>
        </authorList>
    </citation>
    <scope>NUCLEOTIDE SEQUENCE</scope>
    <source>
        <strain evidence="3">Expedition CK06-06</strain>
    </source>
</reference>
<feature type="domain" description="AMP-binding enzyme C-terminal" evidence="2">
    <location>
        <begin position="436"/>
        <end position="511"/>
    </location>
</feature>
<dbReference type="InterPro" id="IPR020845">
    <property type="entry name" value="AMP-binding_CS"/>
</dbReference>
<gene>
    <name evidence="3" type="ORF">S01H1_00313</name>
</gene>
<dbReference type="InterPro" id="IPR045851">
    <property type="entry name" value="AMP-bd_C_sf"/>
</dbReference>
<dbReference type="Pfam" id="PF00501">
    <property type="entry name" value="AMP-binding"/>
    <property type="match status" value="1"/>
</dbReference>
<dbReference type="InterPro" id="IPR025110">
    <property type="entry name" value="AMP-bd_C"/>
</dbReference>
<dbReference type="InterPro" id="IPR050237">
    <property type="entry name" value="ATP-dep_AMP-bd_enzyme"/>
</dbReference>
<proteinExistence type="predicted"/>
<dbReference type="PANTHER" id="PTHR43767">
    <property type="entry name" value="LONG-CHAIN-FATTY-ACID--COA LIGASE"/>
    <property type="match status" value="1"/>
</dbReference>
<evidence type="ECO:0000313" key="3">
    <source>
        <dbReference type="EMBL" id="GAF71939.1"/>
    </source>
</evidence>
<dbReference type="EMBL" id="BARS01000107">
    <property type="protein sequence ID" value="GAF71939.1"/>
    <property type="molecule type" value="Genomic_DNA"/>
</dbReference>
<dbReference type="PROSITE" id="PS00455">
    <property type="entry name" value="AMP_BINDING"/>
    <property type="match status" value="1"/>
</dbReference>
<dbReference type="Gene3D" id="3.30.300.30">
    <property type="match status" value="1"/>
</dbReference>
<sequence length="529" mass="58760">MATPPELQRISDYVFHYAEERPDQDALVQESRCWTYREFAHQVDHFARALLAAGVRKGDRVAFLATPRAECFLAVLANASIGGITVGLNPKFPIGELRYFVGDAEPKLLMGIARDAEGDHTEVLRTLDREHDFIQRTVIIGEEAHGATSSWSAWLDEGEGVSAEMLSEARDAVETMDAALIVYTSGTTGRPKGAILPHRGLVYCSRVQADHWDVEPLRIICNLPVNHIGFMGDICSYALVAGGTIFYMEKFDPPRILELIQRERITGWGQVPTMFQLTFALPNFDQYDLSSLQGIIWGGANAPREMIAALMKKGARVATSFGLTETTGSVVYTDADADLETLAETVGRPDPRFEVRVADPDGVPVKPGKEGEIQVRGDHIMLGYWRRPEATREAIDSEGWLHTADVALVREDGNYVIRGRLSEMYKSGGENVYPREVELVLEEHPKVALAAVFGVPDPVYSEVGRAYVIRWPGTDPTEEELRAFCKQRLANFKVPKAIIVRDILPMLPIGKVDKVTLKKEVLAEAEARR</sequence>
<dbReference type="InterPro" id="IPR000873">
    <property type="entry name" value="AMP-dep_synth/lig_dom"/>
</dbReference>
<dbReference type="PANTHER" id="PTHR43767:SF1">
    <property type="entry name" value="NONRIBOSOMAL PEPTIDE SYNTHASE PES1 (EUROFUNG)-RELATED"/>
    <property type="match status" value="1"/>
</dbReference>
<name>X0RSX3_9ZZZZ</name>